<comment type="caution">
    <text evidence="2">The sequence shown here is derived from an EMBL/GenBank/DDBJ whole genome shotgun (WGS) entry which is preliminary data.</text>
</comment>
<proteinExistence type="predicted"/>
<sequence length="59" mass="6751">MLLPRILRATKYYGKNGDPKGEHAWDIERLNNIPQQTKERPDAQPSNGYTNRRANGLVS</sequence>
<reference evidence="2 3" key="1">
    <citation type="journal article" date="2018" name="PLoS Genet.">
        <title>Population sequencing reveals clonal diversity and ancestral inbreeding in the grapevine cultivar Chardonnay.</title>
        <authorList>
            <person name="Roach M.J."/>
            <person name="Johnson D.L."/>
            <person name="Bohlmann J."/>
            <person name="van Vuuren H.J."/>
            <person name="Jones S.J."/>
            <person name="Pretorius I.S."/>
            <person name="Schmidt S.A."/>
            <person name="Borneman A.R."/>
        </authorList>
    </citation>
    <scope>NUCLEOTIDE SEQUENCE [LARGE SCALE GENOMIC DNA]</scope>
    <source>
        <strain evidence="3">cv. Chardonnay</strain>
        <tissue evidence="2">Leaf</tissue>
    </source>
</reference>
<dbReference type="EMBL" id="QGNW01001129">
    <property type="protein sequence ID" value="RVW54256.1"/>
    <property type="molecule type" value="Genomic_DNA"/>
</dbReference>
<evidence type="ECO:0000313" key="3">
    <source>
        <dbReference type="Proteomes" id="UP000288805"/>
    </source>
</evidence>
<evidence type="ECO:0000256" key="1">
    <source>
        <dbReference type="SAM" id="MobiDB-lite"/>
    </source>
</evidence>
<feature type="region of interest" description="Disordered" evidence="1">
    <location>
        <begin position="32"/>
        <end position="59"/>
    </location>
</feature>
<gene>
    <name evidence="2" type="ORF">CK203_080125</name>
</gene>
<evidence type="ECO:0000313" key="2">
    <source>
        <dbReference type="EMBL" id="RVW54256.1"/>
    </source>
</evidence>
<accession>A0A438F2X5</accession>
<feature type="compositionally biased region" description="Polar residues" evidence="1">
    <location>
        <begin position="44"/>
        <end position="59"/>
    </location>
</feature>
<protein>
    <submittedName>
        <fullName evidence="2">Uncharacterized protein</fullName>
    </submittedName>
</protein>
<dbReference type="Proteomes" id="UP000288805">
    <property type="component" value="Unassembled WGS sequence"/>
</dbReference>
<dbReference type="AlphaFoldDB" id="A0A438F2X5"/>
<name>A0A438F2X5_VITVI</name>
<organism evidence="2 3">
    <name type="scientific">Vitis vinifera</name>
    <name type="common">Grape</name>
    <dbReference type="NCBI Taxonomy" id="29760"/>
    <lineage>
        <taxon>Eukaryota</taxon>
        <taxon>Viridiplantae</taxon>
        <taxon>Streptophyta</taxon>
        <taxon>Embryophyta</taxon>
        <taxon>Tracheophyta</taxon>
        <taxon>Spermatophyta</taxon>
        <taxon>Magnoliopsida</taxon>
        <taxon>eudicotyledons</taxon>
        <taxon>Gunneridae</taxon>
        <taxon>Pentapetalae</taxon>
        <taxon>rosids</taxon>
        <taxon>Vitales</taxon>
        <taxon>Vitaceae</taxon>
        <taxon>Viteae</taxon>
        <taxon>Vitis</taxon>
    </lineage>
</organism>